<comment type="cofactor">
    <cofactor evidence="17">
        <name>Co(2+)</name>
        <dbReference type="ChEBI" id="CHEBI:48828"/>
    </cofactor>
    <cofactor evidence="17">
        <name>Zn(2+)</name>
        <dbReference type="ChEBI" id="CHEBI:29105"/>
    </cofactor>
    <text evidence="17">Binds 1 divalent metal cation per subunit. Can use either Co(2+) or Zn(2+).</text>
</comment>
<feature type="binding site" evidence="17">
    <location>
        <begin position="122"/>
        <end position="123"/>
    </location>
    <ligand>
        <name>NAD(+)</name>
        <dbReference type="ChEBI" id="CHEBI:57540"/>
    </ligand>
</feature>
<dbReference type="InterPro" id="IPR030960">
    <property type="entry name" value="DHQS/DOIS_N"/>
</dbReference>
<dbReference type="CDD" id="cd08195">
    <property type="entry name" value="DHQS"/>
    <property type="match status" value="1"/>
</dbReference>
<gene>
    <name evidence="17" type="primary">aroB</name>
    <name evidence="20" type="ORF">CFRA_05305</name>
</gene>
<dbReference type="InterPro" id="IPR056179">
    <property type="entry name" value="DHQS_C"/>
</dbReference>
<sequence length="354" mass="37898">MRGPSPYTVTIGHGLTDAVAAHLVDTGVHHVGVVHQPPLAARADKLVAALRAAGLDAHALPVSDAEDGKTLESAGRLWAELGRLGFTRADALVGLGGGAATDLAGFVAACWMRGIRVVQVPTTVLAMVDAAVGGKTGINTEAGKNLVGAFHEPSAVFCDLDYLVDLPRRELVAGSAEIVKTGFIADPVILRRYEEDPEAALRADGSLPELVRRSVTVKAGVVGKDLKESGLREILNYGHTFGHAVERRENYRWRHGDAVAVGMVFVAELAHVRELIDAALVQRHRDILESVGLPTVYRDGRWAELREAMSHDKKNRDGRLRFVALDGRVGRTTRIEGPSEEELRAAYAAVGGTD</sequence>
<dbReference type="AlphaFoldDB" id="A0A1L7CSC9"/>
<evidence type="ECO:0000259" key="19">
    <source>
        <dbReference type="Pfam" id="PF24621"/>
    </source>
</evidence>
<keyword evidence="12 17" id="KW-0862">Zinc</keyword>
<evidence type="ECO:0000256" key="1">
    <source>
        <dbReference type="ARBA" id="ARBA00001393"/>
    </source>
</evidence>
<evidence type="ECO:0000256" key="6">
    <source>
        <dbReference type="ARBA" id="ARBA00013031"/>
    </source>
</evidence>
<evidence type="ECO:0000256" key="12">
    <source>
        <dbReference type="ARBA" id="ARBA00022833"/>
    </source>
</evidence>
<dbReference type="EC" id="4.2.3.4" evidence="6 17"/>
<evidence type="ECO:0000256" key="14">
    <source>
        <dbReference type="ARBA" id="ARBA00023141"/>
    </source>
</evidence>
<evidence type="ECO:0000256" key="10">
    <source>
        <dbReference type="ARBA" id="ARBA00022723"/>
    </source>
</evidence>
<keyword evidence="13 17" id="KW-0520">NAD</keyword>
<dbReference type="KEGG" id="cfk:CFRA_05305"/>
<feature type="binding site" evidence="17">
    <location>
        <position position="255"/>
    </location>
    <ligand>
        <name>Zn(2+)</name>
        <dbReference type="ChEBI" id="CHEBI:29105"/>
    </ligand>
</feature>
<dbReference type="GO" id="GO:0003856">
    <property type="term" value="F:3-dehydroquinate synthase activity"/>
    <property type="evidence" value="ECO:0007669"/>
    <property type="project" value="UniProtKB-UniRule"/>
</dbReference>
<evidence type="ECO:0000256" key="9">
    <source>
        <dbReference type="ARBA" id="ARBA00022605"/>
    </source>
</evidence>
<evidence type="ECO:0000256" key="17">
    <source>
        <dbReference type="HAMAP-Rule" id="MF_00110"/>
    </source>
</evidence>
<dbReference type="HAMAP" id="MF_00110">
    <property type="entry name" value="DHQ_synthase"/>
    <property type="match status" value="1"/>
</dbReference>
<dbReference type="GO" id="GO:0009423">
    <property type="term" value="P:chorismate biosynthetic process"/>
    <property type="evidence" value="ECO:0007669"/>
    <property type="project" value="UniProtKB-UniRule"/>
</dbReference>
<dbReference type="Proteomes" id="UP000185434">
    <property type="component" value="Chromosome"/>
</dbReference>
<evidence type="ECO:0000256" key="4">
    <source>
        <dbReference type="ARBA" id="ARBA00004661"/>
    </source>
</evidence>
<dbReference type="GO" id="GO:0009073">
    <property type="term" value="P:aromatic amino acid family biosynthetic process"/>
    <property type="evidence" value="ECO:0007669"/>
    <property type="project" value="UniProtKB-KW"/>
</dbReference>
<feature type="binding site" evidence="17">
    <location>
        <begin position="98"/>
        <end position="102"/>
    </location>
    <ligand>
        <name>NAD(+)</name>
        <dbReference type="ChEBI" id="CHEBI:57540"/>
    </ligand>
</feature>
<comment type="caution">
    <text evidence="17">Lacks conserved residue(s) required for the propagation of feature annotation.</text>
</comment>
<evidence type="ECO:0000256" key="15">
    <source>
        <dbReference type="ARBA" id="ARBA00023239"/>
    </source>
</evidence>
<evidence type="ECO:0000313" key="20">
    <source>
        <dbReference type="EMBL" id="APT88752.1"/>
    </source>
</evidence>
<feature type="binding site" evidence="17">
    <location>
        <position position="144"/>
    </location>
    <ligand>
        <name>NAD(+)</name>
        <dbReference type="ChEBI" id="CHEBI:57540"/>
    </ligand>
</feature>
<comment type="pathway">
    <text evidence="4 17">Metabolic intermediate biosynthesis; chorismate biosynthesis; chorismate from D-erythrose 4-phosphate and phosphoenolpyruvate: step 2/7.</text>
</comment>
<dbReference type="UniPathway" id="UPA00053">
    <property type="reaction ID" value="UER00085"/>
</dbReference>
<keyword evidence="10 17" id="KW-0479">Metal-binding</keyword>
<keyword evidence="9 17" id="KW-0028">Amino-acid biosynthesis</keyword>
<keyword evidence="15 17" id="KW-0456">Lyase</keyword>
<proteinExistence type="inferred from homology"/>
<keyword evidence="16 17" id="KW-0170">Cobalt</keyword>
<keyword evidence="8 17" id="KW-0963">Cytoplasm</keyword>
<dbReference type="NCBIfam" id="TIGR01357">
    <property type="entry name" value="aroB"/>
    <property type="match status" value="1"/>
</dbReference>
<organism evidence="20 21">
    <name type="scientific">Corynebacterium frankenforstense DSM 45800</name>
    <dbReference type="NCBI Taxonomy" id="1437875"/>
    <lineage>
        <taxon>Bacteria</taxon>
        <taxon>Bacillati</taxon>
        <taxon>Actinomycetota</taxon>
        <taxon>Actinomycetes</taxon>
        <taxon>Mycobacteriales</taxon>
        <taxon>Corynebacteriaceae</taxon>
        <taxon>Corynebacterium</taxon>
    </lineage>
</organism>
<evidence type="ECO:0000256" key="8">
    <source>
        <dbReference type="ARBA" id="ARBA00022490"/>
    </source>
</evidence>
<evidence type="ECO:0000256" key="13">
    <source>
        <dbReference type="ARBA" id="ARBA00023027"/>
    </source>
</evidence>
<evidence type="ECO:0000313" key="21">
    <source>
        <dbReference type="Proteomes" id="UP000185434"/>
    </source>
</evidence>
<dbReference type="Gene3D" id="1.20.1090.10">
    <property type="entry name" value="Dehydroquinate synthase-like - alpha domain"/>
    <property type="match status" value="1"/>
</dbReference>
<dbReference type="PANTHER" id="PTHR43622">
    <property type="entry name" value="3-DEHYDROQUINATE SYNTHASE"/>
    <property type="match status" value="1"/>
</dbReference>
<feature type="binding site" evidence="17">
    <location>
        <position position="239"/>
    </location>
    <ligand>
        <name>Zn(2+)</name>
        <dbReference type="ChEBI" id="CHEBI:29105"/>
    </ligand>
</feature>
<evidence type="ECO:0000256" key="3">
    <source>
        <dbReference type="ARBA" id="ARBA00004496"/>
    </source>
</evidence>
<dbReference type="GO" id="GO:0046872">
    <property type="term" value="F:metal ion binding"/>
    <property type="evidence" value="ECO:0007669"/>
    <property type="project" value="UniProtKB-KW"/>
</dbReference>
<dbReference type="PANTHER" id="PTHR43622:SF7">
    <property type="entry name" value="3-DEHYDROQUINATE SYNTHASE, CHLOROPLASTIC"/>
    <property type="match status" value="1"/>
</dbReference>
<comment type="catalytic activity">
    <reaction evidence="1 17">
        <text>7-phospho-2-dehydro-3-deoxy-D-arabino-heptonate = 3-dehydroquinate + phosphate</text>
        <dbReference type="Rhea" id="RHEA:21968"/>
        <dbReference type="ChEBI" id="CHEBI:32364"/>
        <dbReference type="ChEBI" id="CHEBI:43474"/>
        <dbReference type="ChEBI" id="CHEBI:58394"/>
        <dbReference type="EC" id="4.2.3.4"/>
    </reaction>
</comment>
<protein>
    <recommendedName>
        <fullName evidence="7 17">3-dehydroquinate synthase</fullName>
        <shortName evidence="17">DHQS</shortName>
        <ecNumber evidence="6 17">4.2.3.4</ecNumber>
    </recommendedName>
</protein>
<dbReference type="Gene3D" id="3.40.50.1970">
    <property type="match status" value="1"/>
</dbReference>
<reference evidence="20 21" key="1">
    <citation type="submission" date="2014-08" db="EMBL/GenBank/DDBJ databases">
        <title>Complete genome sequence of Corynebacterium frankenforstense ST18(T) (=DSM 45800(T)), isolated from raw cow milk.</title>
        <authorList>
            <person name="Ruckert C."/>
            <person name="Albersmeier A."/>
            <person name="Winkler A."/>
            <person name="Lipski A."/>
            <person name="Kalinowski J."/>
        </authorList>
    </citation>
    <scope>NUCLEOTIDE SEQUENCE [LARGE SCALE GENOMIC DNA]</scope>
    <source>
        <strain evidence="20 21">ST18</strain>
    </source>
</reference>
<evidence type="ECO:0000256" key="7">
    <source>
        <dbReference type="ARBA" id="ARBA00017684"/>
    </source>
</evidence>
<accession>A0A1L7CSC9</accession>
<evidence type="ECO:0000259" key="18">
    <source>
        <dbReference type="Pfam" id="PF01761"/>
    </source>
</evidence>
<feature type="binding site" evidence="17">
    <location>
        <begin position="64"/>
        <end position="69"/>
    </location>
    <ligand>
        <name>NAD(+)</name>
        <dbReference type="ChEBI" id="CHEBI:57540"/>
    </ligand>
</feature>
<keyword evidence="21" id="KW-1185">Reference proteome</keyword>
<name>A0A1L7CSC9_9CORY</name>
<dbReference type="Pfam" id="PF01761">
    <property type="entry name" value="DHQ_synthase"/>
    <property type="match status" value="1"/>
</dbReference>
<evidence type="ECO:0000256" key="2">
    <source>
        <dbReference type="ARBA" id="ARBA00001911"/>
    </source>
</evidence>
<feature type="domain" description="3-dehydroquinate synthase N-terminal" evidence="18">
    <location>
        <begin position="61"/>
        <end position="171"/>
    </location>
</feature>
<evidence type="ECO:0000256" key="5">
    <source>
        <dbReference type="ARBA" id="ARBA00005412"/>
    </source>
</evidence>
<dbReference type="GO" id="GO:0008652">
    <property type="term" value="P:amino acid biosynthetic process"/>
    <property type="evidence" value="ECO:0007669"/>
    <property type="project" value="UniProtKB-KW"/>
</dbReference>
<feature type="binding site" evidence="17">
    <location>
        <position position="135"/>
    </location>
    <ligand>
        <name>NAD(+)</name>
        <dbReference type="ChEBI" id="CHEBI:57540"/>
    </ligand>
</feature>
<keyword evidence="14 17" id="KW-0057">Aromatic amino acid biosynthesis</keyword>
<comment type="subcellular location">
    <subcellularLocation>
        <location evidence="3 17">Cytoplasm</location>
    </subcellularLocation>
</comment>
<dbReference type="EMBL" id="CP009247">
    <property type="protein sequence ID" value="APT88752.1"/>
    <property type="molecule type" value="Genomic_DNA"/>
</dbReference>
<keyword evidence="11 17" id="KW-0547">Nucleotide-binding</keyword>
<dbReference type="GO" id="GO:0005737">
    <property type="term" value="C:cytoplasm"/>
    <property type="evidence" value="ECO:0007669"/>
    <property type="project" value="UniProtKB-SubCell"/>
</dbReference>
<dbReference type="Pfam" id="PF24621">
    <property type="entry name" value="DHQS_C"/>
    <property type="match status" value="1"/>
</dbReference>
<evidence type="ECO:0000256" key="16">
    <source>
        <dbReference type="ARBA" id="ARBA00023285"/>
    </source>
</evidence>
<comment type="function">
    <text evidence="17">Catalyzes the conversion of 3-deoxy-D-arabino-heptulosonate 7-phosphate (DAHP) to dehydroquinate (DHQ).</text>
</comment>
<dbReference type="GO" id="GO:0000166">
    <property type="term" value="F:nucleotide binding"/>
    <property type="evidence" value="ECO:0007669"/>
    <property type="project" value="UniProtKB-KW"/>
</dbReference>
<evidence type="ECO:0000256" key="11">
    <source>
        <dbReference type="ARBA" id="ARBA00022741"/>
    </source>
</evidence>
<feature type="domain" description="3-dehydroquinate synthase C-terminal" evidence="19">
    <location>
        <begin position="174"/>
        <end position="315"/>
    </location>
</feature>
<dbReference type="InterPro" id="IPR050071">
    <property type="entry name" value="Dehydroquinate_synthase"/>
</dbReference>
<dbReference type="InterPro" id="IPR030963">
    <property type="entry name" value="DHQ_synth_fam"/>
</dbReference>
<dbReference type="InterPro" id="IPR016037">
    <property type="entry name" value="DHQ_synth_AroB"/>
</dbReference>
<comment type="similarity">
    <text evidence="5 17">Belongs to the sugar phosphate cyclases superfamily. Dehydroquinate synthase family.</text>
</comment>
<dbReference type="PIRSF" id="PIRSF001455">
    <property type="entry name" value="DHQ_synth"/>
    <property type="match status" value="1"/>
</dbReference>
<feature type="binding site" evidence="17">
    <location>
        <position position="177"/>
    </location>
    <ligand>
        <name>Zn(2+)</name>
        <dbReference type="ChEBI" id="CHEBI:29105"/>
    </ligand>
</feature>
<dbReference type="STRING" id="1437875.CFRA_05305"/>
<comment type="cofactor">
    <cofactor evidence="2 17">
        <name>NAD(+)</name>
        <dbReference type="ChEBI" id="CHEBI:57540"/>
    </cofactor>
</comment>
<dbReference type="SUPFAM" id="SSF56796">
    <property type="entry name" value="Dehydroquinate synthase-like"/>
    <property type="match status" value="1"/>
</dbReference>